<dbReference type="GO" id="GO:0016787">
    <property type="term" value="F:hydrolase activity"/>
    <property type="evidence" value="ECO:0007669"/>
    <property type="project" value="UniProtKB-KW"/>
</dbReference>
<feature type="compositionally biased region" description="Basic and acidic residues" evidence="3">
    <location>
        <begin position="448"/>
        <end position="461"/>
    </location>
</feature>
<feature type="region of interest" description="Disordered" evidence="3">
    <location>
        <begin position="1198"/>
        <end position="1299"/>
    </location>
</feature>
<feature type="region of interest" description="Disordered" evidence="3">
    <location>
        <begin position="1"/>
        <end position="29"/>
    </location>
</feature>
<feature type="compositionally biased region" description="Low complexity" evidence="3">
    <location>
        <begin position="1265"/>
        <end position="1274"/>
    </location>
</feature>
<keyword evidence="1" id="KW-0479">Metal-binding</keyword>
<evidence type="ECO:0000313" key="6">
    <source>
        <dbReference type="Proteomes" id="UP000198406"/>
    </source>
</evidence>
<feature type="non-terminal residue" evidence="5">
    <location>
        <position position="1683"/>
    </location>
</feature>
<gene>
    <name evidence="5" type="ORF">FisN_UnNu100</name>
</gene>
<dbReference type="InterPro" id="IPR039537">
    <property type="entry name" value="Retrotran_Ty1/copia-like"/>
</dbReference>
<feature type="compositionally biased region" description="Basic and acidic residues" evidence="3">
    <location>
        <begin position="382"/>
        <end position="394"/>
    </location>
</feature>
<name>A0A1Z5KL19_FISSO</name>
<organism evidence="5 6">
    <name type="scientific">Fistulifera solaris</name>
    <name type="common">Oleaginous diatom</name>
    <dbReference type="NCBI Taxonomy" id="1519565"/>
    <lineage>
        <taxon>Eukaryota</taxon>
        <taxon>Sar</taxon>
        <taxon>Stramenopiles</taxon>
        <taxon>Ochrophyta</taxon>
        <taxon>Bacillariophyta</taxon>
        <taxon>Bacillariophyceae</taxon>
        <taxon>Bacillariophycidae</taxon>
        <taxon>Naviculales</taxon>
        <taxon>Naviculaceae</taxon>
        <taxon>Fistulifera</taxon>
    </lineage>
</organism>
<dbReference type="PANTHER" id="PTHR42648:SF18">
    <property type="entry name" value="RETROTRANSPOSON, UNCLASSIFIED-LIKE PROTEIN"/>
    <property type="match status" value="1"/>
</dbReference>
<sequence length="1683" mass="187652">MSSDSETDDRKPPPVTAGTRLAVSPSAKVEKDVQATFSEPVLAPKFGLVQGSIPAIGGPPDANFTRSVNLVPATPYCFRDPNPYRAEKSFKDRIAGLDPKFSPTANDYRLVELADEAFNHCITHGLDTPFYMNDPADLSRVIDLFVYHGKFTFDEVAKHLEDMIKSGVFDQYMINSLSDSAAFLLNSLERSFQRTIRTSLSSGHARFGPLVWMKITEEVLPNAFRRVSELGEEFTKRTLVETPGENVAAWANAQMETLQELEANDQLPRDHLIILQQQLCKCSVEAFRVHWHTKLASLSDFVRLSAGKSKEVAERMSGYTNYRRILHEAKDFYSTLKDDWGPAKGVATDVSANTAAIKSLKAEFKTLKSKFESNGTKTASSKTKDKKANKDKAAPKASGGDGEKKSGGSTETRWTRIAPKDGEPTTMTKYGKTFYYCAKCKRWNQTHGTDEHKSKEEKPADAKPAAPAANVAQAWTAPLQFCWVVACPKCRSSSLSWSSAAIHAFARASHLSPVSFHGAFFDHDEHVASDAYARRPRCCLWSQLGARLAWLLPHGEDGVFRRRKQNRFVETARGANVVEDFEAIPRWALELPDMIDSNGHLCTESLDLSCPPNGHPKPWNLLDDSLLFCYPTGHFFPEGAASEMHVAGKPTMADLFPVIWDTGATVAVTFDRADFTSYTPTTGDKVLSGFAAGSSIAGTGTLEWTVTLSNGKGFTFRIPGLHVPDANVRLFSPQSYCQLVKAQRNDEPRFSGDSSLIHVDLLDGHFLDIVYSPENNLPTLEMFRKQSVALNAAKIRNCVTAAENQNLSEAQKFLLRLHFRFVHRSMKNIQALLKTGALGKSAEVKAAARCDIPKCAACMYGKGKRKSTGAKLTVDRQSKVLSKDILIPGQKVSMDHFSVSTRGRLYSGFGGTKDDEKFKGGVIFVDHASGFVYVVHVLNFTAGEALRAKLEFESAMANHGITVVQYHTDNGTFTAQEFTKQIDTNYQSMTLSGPGAHHQNAVAERAIGSIISLARTTMLHAKLRWPKAISSDLWPQAIDYVVQNFNYGPGENNSSPADMIFRTTTDRKVFADMHVWGSPAYILNPQLQDGHKIPKFEPRSRRGVFLGLSKRHASNVPVVLNLETNRISAQFHVVVDDWFATVSNVVNEDDSVDPETWADIFASSRFQVFFDEDDPIDLDDEWLSQDELHVRIQERSRKIRSVQDTASPPVDFDKVHQRLRTDAEPTTEKSSNEPTLQREPEQKTVTTPVKLSEPISKPVEPIPAPKVAVDAKPPSSSPRKKTPAVPAEPRRSTRERRAPKRFNEFITNVASVVLAPIPRETFSFIASIHSGLVACWDSEIGEFDLRDPVAFAAMQRAKKPKKGSDPDYPMYHQAMSSAEYREWQEAMVKEIRMLEMMGTWKKIPRASVPANKRVIKSTWAFRLKRSPDGTPTKYKARFCVRGDMEIKGVDYFESYSPVVQWSTVRLLLIMSIVHGMHTRQVDYVNAFAQAPLPPTEECYIEMPQGFHDDGEDTVLMLQKTLYGKSDSPLRFFNLLKDTLEKHGFKQLVDIDACLFVHEKIICLTYVDDCLWFSLDEKCMDDMIDTIDKVLTLTVESKDVSAFLGIQFTRRGDTIELTQKGLIKRVIEATDMADCNSCDTPAENKPLGKDLAGAAFAESWNYASVVGMLLYLSSNSRPDIAFAV</sequence>
<dbReference type="InterPro" id="IPR036397">
    <property type="entry name" value="RNaseH_sf"/>
</dbReference>
<dbReference type="PANTHER" id="PTHR42648">
    <property type="entry name" value="TRANSPOSASE, PUTATIVE-RELATED"/>
    <property type="match status" value="1"/>
</dbReference>
<comment type="caution">
    <text evidence="5">The sequence shown here is derived from an EMBL/GenBank/DDBJ whole genome shotgun (WGS) entry which is preliminary data.</text>
</comment>
<proteinExistence type="predicted"/>
<dbReference type="EMBL" id="BDSP01000250">
    <property type="protein sequence ID" value="GAX26628.1"/>
    <property type="molecule type" value="Genomic_DNA"/>
</dbReference>
<reference evidence="5 6" key="1">
    <citation type="journal article" date="2015" name="Plant Cell">
        <title>Oil accumulation by the oleaginous diatom Fistulifera solaris as revealed by the genome and transcriptome.</title>
        <authorList>
            <person name="Tanaka T."/>
            <person name="Maeda Y."/>
            <person name="Veluchamy A."/>
            <person name="Tanaka M."/>
            <person name="Abida H."/>
            <person name="Marechal E."/>
            <person name="Bowler C."/>
            <person name="Muto M."/>
            <person name="Sunaga Y."/>
            <person name="Tanaka M."/>
            <person name="Yoshino T."/>
            <person name="Taniguchi T."/>
            <person name="Fukuda Y."/>
            <person name="Nemoto M."/>
            <person name="Matsumoto M."/>
            <person name="Wong P.S."/>
            <person name="Aburatani S."/>
            <person name="Fujibuchi W."/>
        </authorList>
    </citation>
    <scope>NUCLEOTIDE SEQUENCE [LARGE SCALE GENOMIC DNA]</scope>
    <source>
        <strain evidence="5 6">JPCC DA0580</strain>
    </source>
</reference>
<dbReference type="GO" id="GO:0046872">
    <property type="term" value="F:metal ion binding"/>
    <property type="evidence" value="ECO:0007669"/>
    <property type="project" value="UniProtKB-KW"/>
</dbReference>
<dbReference type="InParanoid" id="A0A1Z5KL19"/>
<feature type="region of interest" description="Disordered" evidence="3">
    <location>
        <begin position="373"/>
        <end position="425"/>
    </location>
</feature>
<dbReference type="OrthoDB" id="41786at2759"/>
<evidence type="ECO:0000256" key="1">
    <source>
        <dbReference type="ARBA" id="ARBA00022723"/>
    </source>
</evidence>
<evidence type="ECO:0000256" key="3">
    <source>
        <dbReference type="SAM" id="MobiDB-lite"/>
    </source>
</evidence>
<dbReference type="Proteomes" id="UP000198406">
    <property type="component" value="Unassembled WGS sequence"/>
</dbReference>
<feature type="compositionally biased region" description="Basic and acidic residues" evidence="3">
    <location>
        <begin position="1211"/>
        <end position="1242"/>
    </location>
</feature>
<feature type="domain" description="Integrase catalytic" evidence="4">
    <location>
        <begin position="884"/>
        <end position="1064"/>
    </location>
</feature>
<evidence type="ECO:0000313" key="5">
    <source>
        <dbReference type="EMBL" id="GAX26628.1"/>
    </source>
</evidence>
<evidence type="ECO:0000256" key="2">
    <source>
        <dbReference type="ARBA" id="ARBA00022801"/>
    </source>
</evidence>
<dbReference type="GO" id="GO:0015074">
    <property type="term" value="P:DNA integration"/>
    <property type="evidence" value="ECO:0007669"/>
    <property type="project" value="InterPro"/>
</dbReference>
<feature type="region of interest" description="Disordered" evidence="3">
    <location>
        <begin position="447"/>
        <end position="466"/>
    </location>
</feature>
<accession>A0A1Z5KL19</accession>
<dbReference type="InterPro" id="IPR013103">
    <property type="entry name" value="RVT_2"/>
</dbReference>
<keyword evidence="2" id="KW-0378">Hydrolase</keyword>
<dbReference type="SUPFAM" id="SSF53098">
    <property type="entry name" value="Ribonuclease H-like"/>
    <property type="match status" value="1"/>
</dbReference>
<dbReference type="PROSITE" id="PS50994">
    <property type="entry name" value="INTEGRASE"/>
    <property type="match status" value="1"/>
</dbReference>
<dbReference type="InterPro" id="IPR001584">
    <property type="entry name" value="Integrase_cat-core"/>
</dbReference>
<dbReference type="GO" id="GO:0003676">
    <property type="term" value="F:nucleic acid binding"/>
    <property type="evidence" value="ECO:0007669"/>
    <property type="project" value="InterPro"/>
</dbReference>
<dbReference type="Pfam" id="PF07727">
    <property type="entry name" value="RVT_2"/>
    <property type="match status" value="1"/>
</dbReference>
<keyword evidence="6" id="KW-1185">Reference proteome</keyword>
<dbReference type="Gene3D" id="3.30.420.10">
    <property type="entry name" value="Ribonuclease H-like superfamily/Ribonuclease H"/>
    <property type="match status" value="1"/>
</dbReference>
<protein>
    <recommendedName>
        <fullName evidence="4">Integrase catalytic domain-containing protein</fullName>
    </recommendedName>
</protein>
<evidence type="ECO:0000259" key="4">
    <source>
        <dbReference type="PROSITE" id="PS50994"/>
    </source>
</evidence>
<dbReference type="InterPro" id="IPR012337">
    <property type="entry name" value="RNaseH-like_sf"/>
</dbReference>